<accession>A0AAJ0IVS5</accession>
<dbReference type="RefSeq" id="WP_039426410.1">
    <property type="nucleotide sequence ID" value="NZ_CP018470.1"/>
</dbReference>
<sequence>MPLDPTIYHITEISNLPSIIHNGLVSDALLANVPHAVIGYSNIKERRMTEYRVPCCGNRFVGEFVPFYYCPRSPMLYTINNGNTGKPAGHQKEIVHLVTTVSRVAHLGRAWAISDGNAGAAAVSFASDMNALERMLDWDAIKALDWRGRTRQKMAEFLVADAVPWTSIFGVGVIDQTAAQRVHEVLNGVAHQPEVKVLRNWYY</sequence>
<evidence type="ECO:0000313" key="10">
    <source>
        <dbReference type="Proteomes" id="UP000030969"/>
    </source>
</evidence>
<keyword evidence="1 6" id="KW-1277">Toxin-antitoxin system</keyword>
<organism evidence="8 10">
    <name type="scientific">Xanthomonas vesicatoria</name>
    <dbReference type="NCBI Taxonomy" id="56460"/>
    <lineage>
        <taxon>Bacteria</taxon>
        <taxon>Pseudomonadati</taxon>
        <taxon>Pseudomonadota</taxon>
        <taxon>Gammaproteobacteria</taxon>
        <taxon>Lysobacterales</taxon>
        <taxon>Lysobacteraceae</taxon>
        <taxon>Xanthomonas</taxon>
    </lineage>
</organism>
<evidence type="ECO:0000313" key="11">
    <source>
        <dbReference type="Proteomes" id="UP001430544"/>
    </source>
</evidence>
<dbReference type="InterPro" id="IPR029494">
    <property type="entry name" value="DarT"/>
</dbReference>
<comment type="catalytic activity">
    <reaction evidence="6">
        <text>a thymidine in DNA + NAD(+) = an N-(ADP-alpha-D-ribosyl)-thymidine in DNA + nicotinamide + H(+)</text>
        <dbReference type="Rhea" id="RHEA:71651"/>
        <dbReference type="Rhea" id="RHEA-COMP:13556"/>
        <dbReference type="Rhea" id="RHEA-COMP:18051"/>
        <dbReference type="ChEBI" id="CHEBI:15378"/>
        <dbReference type="ChEBI" id="CHEBI:17154"/>
        <dbReference type="ChEBI" id="CHEBI:57540"/>
        <dbReference type="ChEBI" id="CHEBI:137386"/>
        <dbReference type="ChEBI" id="CHEBI:191199"/>
    </reaction>
</comment>
<keyword evidence="4 6" id="KW-0548">Nucleotidyltransferase</keyword>
<evidence type="ECO:0000313" key="8">
    <source>
        <dbReference type="EMBL" id="KHM91496.1"/>
    </source>
</evidence>
<evidence type="ECO:0000256" key="5">
    <source>
        <dbReference type="ARBA" id="ARBA00023125"/>
    </source>
</evidence>
<comment type="caution">
    <text evidence="8">The sequence shown here is derived from an EMBL/GenBank/DDBJ whole genome shotgun (WGS) entry which is preliminary data.</text>
</comment>
<gene>
    <name evidence="9" type="ORF">LN473_04480</name>
    <name evidence="8" type="ORF">OR61_18925</name>
</gene>
<keyword evidence="3 6" id="KW-0808">Transferase</keyword>
<feature type="active site" evidence="6">
    <location>
        <position position="156"/>
    </location>
</feature>
<protein>
    <submittedName>
        <fullName evidence="9">DUF4433 domain-containing protein</fullName>
    </submittedName>
</protein>
<dbReference type="AlphaFoldDB" id="A0AAJ0IVS5"/>
<name>A0AAJ0IVS5_9XANT</name>
<evidence type="ECO:0000259" key="7">
    <source>
        <dbReference type="PROSITE" id="PS52018"/>
    </source>
</evidence>
<evidence type="ECO:0000256" key="2">
    <source>
        <dbReference type="ARBA" id="ARBA00022676"/>
    </source>
</evidence>
<evidence type="ECO:0000313" key="9">
    <source>
        <dbReference type="EMBL" id="MCC8621259.1"/>
    </source>
</evidence>
<feature type="binding site" evidence="6">
    <location>
        <begin position="9"/>
        <end position="11"/>
    </location>
    <ligand>
        <name>NAD(+)</name>
        <dbReference type="ChEBI" id="CHEBI:57540"/>
    </ligand>
</feature>
<feature type="binding site" evidence="6">
    <location>
        <position position="47"/>
    </location>
    <ligand>
        <name>NAD(+)</name>
        <dbReference type="ChEBI" id="CHEBI:57540"/>
    </ligand>
</feature>
<dbReference type="GO" id="GO:0003677">
    <property type="term" value="F:DNA binding"/>
    <property type="evidence" value="ECO:0007669"/>
    <property type="project" value="UniProtKB-UniRule"/>
</dbReference>
<dbReference type="GO" id="GO:0016757">
    <property type="term" value="F:glycosyltransferase activity"/>
    <property type="evidence" value="ECO:0007669"/>
    <property type="project" value="UniProtKB-UniRule"/>
</dbReference>
<comment type="caution">
    <text evidence="6">Lacks conserved residue(s) required for the propagation of feature annotation.</text>
</comment>
<evidence type="ECO:0000256" key="4">
    <source>
        <dbReference type="ARBA" id="ARBA00022695"/>
    </source>
</evidence>
<comment type="similarity">
    <text evidence="6">Belongs to the DarT ADP-ribosyltransferase family.</text>
</comment>
<keyword evidence="5 6" id="KW-0238">DNA-binding</keyword>
<evidence type="ECO:0000256" key="6">
    <source>
        <dbReference type="PROSITE-ProRule" id="PRU01362"/>
    </source>
</evidence>
<feature type="domain" description="DarT" evidence="7">
    <location>
        <begin position="5"/>
        <end position="203"/>
    </location>
</feature>
<dbReference type="Pfam" id="PF14487">
    <property type="entry name" value="DarT"/>
    <property type="match status" value="1"/>
</dbReference>
<reference evidence="8 10" key="1">
    <citation type="submission" date="2014-11" db="EMBL/GenBank/DDBJ databases">
        <title>Draft Genome Sequences of Xanthomonas vesicatoria Strains from the Balkan Peninsula.</title>
        <authorList>
            <person name="Vancheva T."/>
            <person name="Lefeuvre P."/>
            <person name="Bogatzevska N."/>
            <person name="Moncheva P."/>
            <person name="Koebnik R."/>
        </authorList>
    </citation>
    <scope>NUCLEOTIDE SEQUENCE [LARGE SCALE GENOMIC DNA]</scope>
    <source>
        <strain evidence="8 10">53M</strain>
    </source>
</reference>
<keyword evidence="11" id="KW-1185">Reference proteome</keyword>
<reference evidence="9" key="2">
    <citation type="submission" date="2021-11" db="EMBL/GenBank/DDBJ databases">
        <title>Genome resources and taxonomic validation of 89 Xanthomonas strains.</title>
        <authorList>
            <person name="Tambong J.T."/>
        </authorList>
    </citation>
    <scope>NUCLEOTIDE SEQUENCE</scope>
    <source>
        <strain evidence="9">Bv 5-4A</strain>
    </source>
</reference>
<dbReference type="Proteomes" id="UP000030969">
    <property type="component" value="Unassembled WGS sequence"/>
</dbReference>
<keyword evidence="2 6" id="KW-0328">Glycosyltransferase</keyword>
<proteinExistence type="inferred from homology"/>
<evidence type="ECO:0000256" key="3">
    <source>
        <dbReference type="ARBA" id="ARBA00022679"/>
    </source>
</evidence>
<evidence type="ECO:0000256" key="1">
    <source>
        <dbReference type="ARBA" id="ARBA00022649"/>
    </source>
</evidence>
<dbReference type="EMBL" id="JAJIUN010000014">
    <property type="protein sequence ID" value="MCC8621259.1"/>
    <property type="molecule type" value="Genomic_DNA"/>
</dbReference>
<dbReference type="PROSITE" id="PS52018">
    <property type="entry name" value="DART"/>
    <property type="match status" value="1"/>
</dbReference>
<feature type="active site" description="Proton acceptor" evidence="6">
    <location>
        <position position="47"/>
    </location>
</feature>
<dbReference type="Proteomes" id="UP001430544">
    <property type="component" value="Unassembled WGS sequence"/>
</dbReference>
<dbReference type="GO" id="GO:0016779">
    <property type="term" value="F:nucleotidyltransferase activity"/>
    <property type="evidence" value="ECO:0007669"/>
    <property type="project" value="UniProtKB-UniRule"/>
</dbReference>
<dbReference type="EMBL" id="JSYJ01000158">
    <property type="protein sequence ID" value="KHM91496.1"/>
    <property type="molecule type" value="Genomic_DNA"/>
</dbReference>